<proteinExistence type="predicted"/>
<evidence type="ECO:0000313" key="1">
    <source>
        <dbReference type="EnsemblMetazoa" id="AALB014708-PA"/>
    </source>
</evidence>
<reference evidence="1 2" key="1">
    <citation type="journal article" date="2017" name="G3 (Bethesda)">
        <title>The Physical Genome Mapping of Anopheles albimanus Corrected Scaffold Misassemblies and Identified Interarm Rearrangements in Genus Anopheles.</title>
        <authorList>
            <person name="Artemov G.N."/>
            <person name="Peery A.N."/>
            <person name="Jiang X."/>
            <person name="Tu Z."/>
            <person name="Stegniy V.N."/>
            <person name="Sharakhova M.V."/>
            <person name="Sharakhov I.V."/>
        </authorList>
    </citation>
    <scope>NUCLEOTIDE SEQUENCE [LARGE SCALE GENOMIC DNA]</scope>
    <source>
        <strain evidence="1 2">ALBI9_A</strain>
    </source>
</reference>
<name>A0A182FYM1_ANOAL</name>
<evidence type="ECO:0000313" key="2">
    <source>
        <dbReference type="Proteomes" id="UP000069272"/>
    </source>
</evidence>
<sequence length="104" mass="11942">MLTPISKGLYFEILWDFFYWVRVIVHMLTFCLRCGNFHIAWKSPFINNIGVCKRLVALHIPMKISTSQAIFLACIESAIGVELKPVLTQKTQQHGNDDMTTEVI</sequence>
<dbReference type="VEuPathDB" id="VectorBase:AALB014708"/>
<accession>A0A182FYM1</accession>
<keyword evidence="2" id="KW-1185">Reference proteome</keyword>
<dbReference type="Proteomes" id="UP000069272">
    <property type="component" value="Chromosome X"/>
</dbReference>
<organism evidence="1 2">
    <name type="scientific">Anopheles albimanus</name>
    <name type="common">New world malaria mosquito</name>
    <dbReference type="NCBI Taxonomy" id="7167"/>
    <lineage>
        <taxon>Eukaryota</taxon>
        <taxon>Metazoa</taxon>
        <taxon>Ecdysozoa</taxon>
        <taxon>Arthropoda</taxon>
        <taxon>Hexapoda</taxon>
        <taxon>Insecta</taxon>
        <taxon>Pterygota</taxon>
        <taxon>Neoptera</taxon>
        <taxon>Endopterygota</taxon>
        <taxon>Diptera</taxon>
        <taxon>Nematocera</taxon>
        <taxon>Culicoidea</taxon>
        <taxon>Culicidae</taxon>
        <taxon>Anophelinae</taxon>
        <taxon>Anopheles</taxon>
    </lineage>
</organism>
<dbReference type="AlphaFoldDB" id="A0A182FYM1"/>
<dbReference type="EnsemblMetazoa" id="AALB014708-RA">
    <property type="protein sequence ID" value="AALB014708-PA"/>
    <property type="gene ID" value="AALB014708"/>
</dbReference>
<protein>
    <submittedName>
        <fullName evidence="1">Uncharacterized protein</fullName>
    </submittedName>
</protein>
<reference evidence="1" key="2">
    <citation type="submission" date="2022-08" db="UniProtKB">
        <authorList>
            <consortium name="EnsemblMetazoa"/>
        </authorList>
    </citation>
    <scope>IDENTIFICATION</scope>
    <source>
        <strain evidence="1">STECLA/ALBI9_A</strain>
    </source>
</reference>